<organism evidence="1 2">
    <name type="scientific">Comamonas thiooxydans</name>
    <dbReference type="NCBI Taxonomy" id="363952"/>
    <lineage>
        <taxon>Bacteria</taxon>
        <taxon>Pseudomonadati</taxon>
        <taxon>Pseudomonadota</taxon>
        <taxon>Betaproteobacteria</taxon>
        <taxon>Burkholderiales</taxon>
        <taxon>Comamonadaceae</taxon>
        <taxon>Comamonas</taxon>
    </lineage>
</organism>
<dbReference type="AlphaFoldDB" id="A0A0E3BJT9"/>
<dbReference type="EMBL" id="AWTN01000093">
    <property type="protein sequence ID" value="KGG91112.1"/>
    <property type="molecule type" value="Genomic_DNA"/>
</dbReference>
<gene>
    <name evidence="1" type="ORF">P245_13925</name>
</gene>
<proteinExistence type="predicted"/>
<evidence type="ECO:0000313" key="2">
    <source>
        <dbReference type="Proteomes" id="UP000029567"/>
    </source>
</evidence>
<evidence type="ECO:0000313" key="1">
    <source>
        <dbReference type="EMBL" id="KGG91112.1"/>
    </source>
</evidence>
<protein>
    <submittedName>
        <fullName evidence="1">Uncharacterized protein</fullName>
    </submittedName>
</protein>
<name>A0A0E3BJT9_9BURK</name>
<sequence>MWPILEGLLAVFGGHGTCRRQQFCGSYEVLPSIRIAPAIPVKEAEFIV</sequence>
<reference evidence="1 2" key="1">
    <citation type="submission" date="2013-09" db="EMBL/GenBank/DDBJ databases">
        <title>High correlation between genotypes and phenotypes of environmental bacteria Comamonas testosteroni strains.</title>
        <authorList>
            <person name="Liu L."/>
            <person name="Zhu W."/>
            <person name="Xia X."/>
            <person name="Xu B."/>
            <person name="Luo M."/>
            <person name="Wang G."/>
        </authorList>
    </citation>
    <scope>NUCLEOTIDE SEQUENCE [LARGE SCALE GENOMIC DNA]</scope>
    <source>
        <strain evidence="1 2">JL14</strain>
    </source>
</reference>
<accession>A0A0E3BJT9</accession>
<dbReference type="Proteomes" id="UP000029567">
    <property type="component" value="Unassembled WGS sequence"/>
</dbReference>
<comment type="caution">
    <text evidence="1">The sequence shown here is derived from an EMBL/GenBank/DDBJ whole genome shotgun (WGS) entry which is preliminary data.</text>
</comment>